<dbReference type="PANTHER" id="PTHR16517:SF134">
    <property type="entry name" value="TUBBY-LIKE F-BOX PROTEIN 2"/>
    <property type="match status" value="1"/>
</dbReference>
<dbReference type="PANTHER" id="PTHR16517">
    <property type="entry name" value="TUBBY-RELATED"/>
    <property type="match status" value="1"/>
</dbReference>
<dbReference type="InterPro" id="IPR000007">
    <property type="entry name" value="Tubby_C"/>
</dbReference>
<keyword evidence="4" id="KW-1185">Reference proteome</keyword>
<dbReference type="EMBL" id="JBBPBK010000003">
    <property type="protein sequence ID" value="KAK9288229.1"/>
    <property type="molecule type" value="Genomic_DNA"/>
</dbReference>
<gene>
    <name evidence="3" type="ORF">L1049_016678</name>
</gene>
<evidence type="ECO:0000313" key="4">
    <source>
        <dbReference type="Proteomes" id="UP001415857"/>
    </source>
</evidence>
<comment type="caution">
    <text evidence="3">The sequence shown here is derived from an EMBL/GenBank/DDBJ whole genome shotgun (WGS) entry which is preliminary data.</text>
</comment>
<dbReference type="Pfam" id="PF01167">
    <property type="entry name" value="Tub"/>
    <property type="match status" value="2"/>
</dbReference>
<proteinExistence type="inferred from homology"/>
<reference evidence="3 4" key="1">
    <citation type="journal article" date="2024" name="Plant J.">
        <title>Genome sequences and population genomics reveal climatic adaptation and genomic divergence between two closely related sweetgum species.</title>
        <authorList>
            <person name="Xu W.Q."/>
            <person name="Ren C.Q."/>
            <person name="Zhang X.Y."/>
            <person name="Comes H.P."/>
            <person name="Liu X.H."/>
            <person name="Li Y.G."/>
            <person name="Kettle C.J."/>
            <person name="Jalonen R."/>
            <person name="Gaisberger H."/>
            <person name="Ma Y.Z."/>
            <person name="Qiu Y.X."/>
        </authorList>
    </citation>
    <scope>NUCLEOTIDE SEQUENCE [LARGE SCALE GENOMIC DNA]</scope>
    <source>
        <strain evidence="3">Hangzhou</strain>
    </source>
</reference>
<accession>A0AAP0S6T2</accession>
<evidence type="ECO:0000259" key="2">
    <source>
        <dbReference type="Pfam" id="PF01167"/>
    </source>
</evidence>
<sequence length="250" mass="27799">MCSTKMSPKSIVRELREMKDGIGNISRRCTKSLIFWVRSSPYMTANLLMMQQYVQLNSRSNRRFLSKKVSPSVPACNYNVATISYELNALRTRGPRRMHCVMDSIPVSSIQEGGIAPNPISFLQSFDEHLSPSQEGGIAPAPISFLQSFDEHLSPSPCLKGKDPVIDFSSTSLAEPPVSVQGLGEPLVLKNKAPRWLDGTNSYSAEQENVILQFGKIGKDIFTMDYRYPLSAFQTFAICLSSFDTKPACE</sequence>
<dbReference type="Gene3D" id="3.20.90.10">
    <property type="entry name" value="Tubby Protein, Chain A"/>
    <property type="match status" value="2"/>
</dbReference>
<dbReference type="SUPFAM" id="SSF54518">
    <property type="entry name" value="Tubby C-terminal domain-like"/>
    <property type="match status" value="1"/>
</dbReference>
<dbReference type="AlphaFoldDB" id="A0AAP0S6T2"/>
<comment type="similarity">
    <text evidence="1">Belongs to the TUB family.</text>
</comment>
<evidence type="ECO:0000313" key="3">
    <source>
        <dbReference type="EMBL" id="KAK9288229.1"/>
    </source>
</evidence>
<name>A0AAP0S6T2_LIQFO</name>
<dbReference type="InterPro" id="IPR025659">
    <property type="entry name" value="Tubby-like_C"/>
</dbReference>
<organism evidence="3 4">
    <name type="scientific">Liquidambar formosana</name>
    <name type="common">Formosan gum</name>
    <dbReference type="NCBI Taxonomy" id="63359"/>
    <lineage>
        <taxon>Eukaryota</taxon>
        <taxon>Viridiplantae</taxon>
        <taxon>Streptophyta</taxon>
        <taxon>Embryophyta</taxon>
        <taxon>Tracheophyta</taxon>
        <taxon>Spermatophyta</taxon>
        <taxon>Magnoliopsida</taxon>
        <taxon>eudicotyledons</taxon>
        <taxon>Gunneridae</taxon>
        <taxon>Pentapetalae</taxon>
        <taxon>Saxifragales</taxon>
        <taxon>Altingiaceae</taxon>
        <taxon>Liquidambar</taxon>
    </lineage>
</organism>
<dbReference type="PRINTS" id="PR01573">
    <property type="entry name" value="SUPERTUBBY"/>
</dbReference>
<protein>
    <recommendedName>
        <fullName evidence="2">Tubby C-terminal domain-containing protein</fullName>
    </recommendedName>
</protein>
<evidence type="ECO:0000256" key="1">
    <source>
        <dbReference type="ARBA" id="ARBA00007129"/>
    </source>
</evidence>
<feature type="domain" description="Tubby C-terminal" evidence="2">
    <location>
        <begin position="205"/>
        <end position="245"/>
    </location>
</feature>
<dbReference type="Proteomes" id="UP001415857">
    <property type="component" value="Unassembled WGS sequence"/>
</dbReference>
<feature type="domain" description="Tubby C-terminal" evidence="2">
    <location>
        <begin position="51"/>
        <end position="203"/>
    </location>
</feature>